<keyword evidence="6" id="KW-1185">Reference proteome</keyword>
<dbReference type="EMBL" id="JABBNU010000009">
    <property type="protein sequence ID" value="NMM49694.1"/>
    <property type="molecule type" value="Genomic_DNA"/>
</dbReference>
<dbReference type="Pfam" id="PF00294">
    <property type="entry name" value="PfkB"/>
    <property type="match status" value="1"/>
</dbReference>
<evidence type="ECO:0000256" key="1">
    <source>
        <dbReference type="ARBA" id="ARBA00010688"/>
    </source>
</evidence>
<dbReference type="Gene3D" id="3.40.1190.20">
    <property type="match status" value="1"/>
</dbReference>
<protein>
    <submittedName>
        <fullName evidence="5">Sugar kinase</fullName>
    </submittedName>
</protein>
<dbReference type="InterPro" id="IPR029056">
    <property type="entry name" value="Ribokinase-like"/>
</dbReference>
<reference evidence="5 6" key="1">
    <citation type="submission" date="2020-04" db="EMBL/GenBank/DDBJ databases">
        <title>Flammeovirgaceae bacterium KN852 isolated from deep sea.</title>
        <authorList>
            <person name="Zhang D.-C."/>
        </authorList>
    </citation>
    <scope>NUCLEOTIDE SEQUENCE [LARGE SCALE GENOMIC DNA]</scope>
    <source>
        <strain evidence="5 6">KN852</strain>
    </source>
</reference>
<dbReference type="InterPro" id="IPR011611">
    <property type="entry name" value="PfkB_dom"/>
</dbReference>
<evidence type="ECO:0000313" key="6">
    <source>
        <dbReference type="Proteomes" id="UP000559010"/>
    </source>
</evidence>
<feature type="domain" description="Carbohydrate kinase PfkB" evidence="4">
    <location>
        <begin position="5"/>
        <end position="312"/>
    </location>
</feature>
<accession>A0A848J5F0</accession>
<dbReference type="RefSeq" id="WP_169683047.1">
    <property type="nucleotide sequence ID" value="NZ_JABBNU010000009.1"/>
</dbReference>
<gene>
    <name evidence="5" type="ORF">HH304_14900</name>
</gene>
<organism evidence="5 6">
    <name type="scientific">Marinigracilibium pacificum</name>
    <dbReference type="NCBI Taxonomy" id="2729599"/>
    <lineage>
        <taxon>Bacteria</taxon>
        <taxon>Pseudomonadati</taxon>
        <taxon>Bacteroidota</taxon>
        <taxon>Cytophagia</taxon>
        <taxon>Cytophagales</taxon>
        <taxon>Flammeovirgaceae</taxon>
        <taxon>Marinigracilibium</taxon>
    </lineage>
</organism>
<dbReference type="Proteomes" id="UP000559010">
    <property type="component" value="Unassembled WGS sequence"/>
</dbReference>
<evidence type="ECO:0000259" key="4">
    <source>
        <dbReference type="Pfam" id="PF00294"/>
    </source>
</evidence>
<dbReference type="InterPro" id="IPR052700">
    <property type="entry name" value="Carb_kinase_PfkB-like"/>
</dbReference>
<keyword evidence="2" id="KW-0808">Transferase</keyword>
<dbReference type="AlphaFoldDB" id="A0A848J5F0"/>
<comment type="similarity">
    <text evidence="1">Belongs to the carbohydrate kinase PfkB family.</text>
</comment>
<evidence type="ECO:0000313" key="5">
    <source>
        <dbReference type="EMBL" id="NMM49694.1"/>
    </source>
</evidence>
<dbReference type="PANTHER" id="PTHR43320:SF2">
    <property type="entry name" value="2-DEHYDRO-3-DEOXYGLUCONOKINASE_2-DEHYDRO-3-DEOXYGALACTONOKINASE"/>
    <property type="match status" value="1"/>
</dbReference>
<keyword evidence="3 5" id="KW-0418">Kinase</keyword>
<name>A0A848J5F0_9BACT</name>
<evidence type="ECO:0000256" key="2">
    <source>
        <dbReference type="ARBA" id="ARBA00022679"/>
    </source>
</evidence>
<evidence type="ECO:0000256" key="3">
    <source>
        <dbReference type="ARBA" id="ARBA00022777"/>
    </source>
</evidence>
<sequence length="340" mass="37352">MLRFATFGDILIRLSPPGFKRLSQTSSLEINIGGAEANVAVALSQWKNEVQMISAVPDNDLGKMVTDKLSGLNVDIKNISKGDGRIGLYFLEPGTGTRGGKVTYDRQGSLFSIQDPDNWHWPELINENISWFHWSGITPALTESSFLSTKKALEHVSNKGITVSVDLNYRGNLWKWGKDPIEVCPQLVAKSDIIITNEEATRKMLGLNIDYIDEEVIRTNYDRMAGDILDAFPMLKMVFIPIRRTVDASENYISLYGFDGEKGYLSTGIQVKNIVDRVGAGDAMTAAIIHGISSGKPLDQIINLGVAASALKHSIPGDFLISDFSEVESIALGNKSKISR</sequence>
<proteinExistence type="inferred from homology"/>
<dbReference type="GO" id="GO:0016301">
    <property type="term" value="F:kinase activity"/>
    <property type="evidence" value="ECO:0007669"/>
    <property type="project" value="UniProtKB-KW"/>
</dbReference>
<dbReference type="PANTHER" id="PTHR43320">
    <property type="entry name" value="SUGAR KINASE"/>
    <property type="match status" value="1"/>
</dbReference>
<comment type="caution">
    <text evidence="5">The sequence shown here is derived from an EMBL/GenBank/DDBJ whole genome shotgun (WGS) entry which is preliminary data.</text>
</comment>
<dbReference type="SUPFAM" id="SSF53613">
    <property type="entry name" value="Ribokinase-like"/>
    <property type="match status" value="1"/>
</dbReference>
<dbReference type="CDD" id="cd01166">
    <property type="entry name" value="KdgK"/>
    <property type="match status" value="1"/>
</dbReference>